<organism evidence="12 13">
    <name type="scientific">Phytoactinopolyspora alkaliphila</name>
    <dbReference type="NCBI Taxonomy" id="1783498"/>
    <lineage>
        <taxon>Bacteria</taxon>
        <taxon>Bacillati</taxon>
        <taxon>Actinomycetota</taxon>
        <taxon>Actinomycetes</taxon>
        <taxon>Jiangellales</taxon>
        <taxon>Jiangellaceae</taxon>
        <taxon>Phytoactinopolyspora</taxon>
    </lineage>
</organism>
<dbReference type="PANTHER" id="PTHR43297">
    <property type="entry name" value="OLIGOPEPTIDE TRANSPORT ATP-BINDING PROTEIN APPD"/>
    <property type="match status" value="1"/>
</dbReference>
<dbReference type="GO" id="GO:0005524">
    <property type="term" value="F:ATP binding"/>
    <property type="evidence" value="ECO:0007669"/>
    <property type="project" value="UniProtKB-KW"/>
</dbReference>
<comment type="caution">
    <text evidence="12">The sequence shown here is derived from an EMBL/GenBank/DDBJ whole genome shotgun (WGS) entry which is preliminary data.</text>
</comment>
<dbReference type="FunFam" id="3.40.50.300:FF:000016">
    <property type="entry name" value="Oligopeptide ABC transporter ATP-binding component"/>
    <property type="match status" value="1"/>
</dbReference>
<dbReference type="InterPro" id="IPR013563">
    <property type="entry name" value="Oligopep_ABC_C"/>
</dbReference>
<evidence type="ECO:0000259" key="11">
    <source>
        <dbReference type="PROSITE" id="PS50893"/>
    </source>
</evidence>
<dbReference type="PROSITE" id="PS00211">
    <property type="entry name" value="ABC_TRANSPORTER_1"/>
    <property type="match status" value="1"/>
</dbReference>
<dbReference type="PROSITE" id="PS50893">
    <property type="entry name" value="ABC_TRANSPORTER_2"/>
    <property type="match status" value="1"/>
</dbReference>
<keyword evidence="8" id="KW-1278">Translocase</keyword>
<evidence type="ECO:0000256" key="5">
    <source>
        <dbReference type="ARBA" id="ARBA00022519"/>
    </source>
</evidence>
<dbReference type="Proteomes" id="UP000469185">
    <property type="component" value="Unassembled WGS sequence"/>
</dbReference>
<dbReference type="Gene3D" id="3.40.50.300">
    <property type="entry name" value="P-loop containing nucleotide triphosphate hydrolases"/>
    <property type="match status" value="1"/>
</dbReference>
<dbReference type="NCBIfam" id="TIGR01727">
    <property type="entry name" value="oligo_HPY"/>
    <property type="match status" value="1"/>
</dbReference>
<dbReference type="InterPro" id="IPR003439">
    <property type="entry name" value="ABC_transporter-like_ATP-bd"/>
</dbReference>
<keyword evidence="13" id="KW-1185">Reference proteome</keyword>
<keyword evidence="9" id="KW-0472">Membrane</keyword>
<comment type="similarity">
    <text evidence="2">Belongs to the ABC transporter superfamily.</text>
</comment>
<protein>
    <submittedName>
        <fullName evidence="12">ABC transporter ATP-binding protein</fullName>
    </submittedName>
</protein>
<dbReference type="Pfam" id="PF08352">
    <property type="entry name" value="oligo_HPY"/>
    <property type="match status" value="1"/>
</dbReference>
<dbReference type="InterPro" id="IPR050388">
    <property type="entry name" value="ABC_Ni/Peptide_Import"/>
</dbReference>
<dbReference type="InterPro" id="IPR003593">
    <property type="entry name" value="AAA+_ATPase"/>
</dbReference>
<keyword evidence="3" id="KW-0813">Transport</keyword>
<dbReference type="SUPFAM" id="SSF52540">
    <property type="entry name" value="P-loop containing nucleoside triphosphate hydrolases"/>
    <property type="match status" value="1"/>
</dbReference>
<evidence type="ECO:0000256" key="8">
    <source>
        <dbReference type="ARBA" id="ARBA00022967"/>
    </source>
</evidence>
<evidence type="ECO:0000313" key="12">
    <source>
        <dbReference type="EMBL" id="NED96577.1"/>
    </source>
</evidence>
<evidence type="ECO:0000313" key="13">
    <source>
        <dbReference type="Proteomes" id="UP000469185"/>
    </source>
</evidence>
<feature type="region of interest" description="Disordered" evidence="10">
    <location>
        <begin position="1"/>
        <end position="32"/>
    </location>
</feature>
<keyword evidence="7 12" id="KW-0067">ATP-binding</keyword>
<dbReference type="AlphaFoldDB" id="A0A6N9YNQ1"/>
<proteinExistence type="inferred from homology"/>
<dbReference type="GO" id="GO:0005886">
    <property type="term" value="C:plasma membrane"/>
    <property type="evidence" value="ECO:0007669"/>
    <property type="project" value="UniProtKB-SubCell"/>
</dbReference>
<evidence type="ECO:0000256" key="4">
    <source>
        <dbReference type="ARBA" id="ARBA00022475"/>
    </source>
</evidence>
<gene>
    <name evidence="12" type="ORF">G1H11_14800</name>
</gene>
<feature type="compositionally biased region" description="Polar residues" evidence="10">
    <location>
        <begin position="16"/>
        <end position="28"/>
    </location>
</feature>
<dbReference type="PANTHER" id="PTHR43297:SF14">
    <property type="entry name" value="ATPASE AAA-TYPE CORE DOMAIN-CONTAINING PROTEIN"/>
    <property type="match status" value="1"/>
</dbReference>
<evidence type="ECO:0000256" key="1">
    <source>
        <dbReference type="ARBA" id="ARBA00004202"/>
    </source>
</evidence>
<dbReference type="CDD" id="cd03257">
    <property type="entry name" value="ABC_NikE_OppD_transporters"/>
    <property type="match status" value="1"/>
</dbReference>
<dbReference type="EMBL" id="JAAGOB010000007">
    <property type="protein sequence ID" value="NED96577.1"/>
    <property type="molecule type" value="Genomic_DNA"/>
</dbReference>
<evidence type="ECO:0000256" key="7">
    <source>
        <dbReference type="ARBA" id="ARBA00022840"/>
    </source>
</evidence>
<keyword evidence="6" id="KW-0547">Nucleotide-binding</keyword>
<dbReference type="InterPro" id="IPR017871">
    <property type="entry name" value="ABC_transporter-like_CS"/>
</dbReference>
<comment type="subcellular location">
    <subcellularLocation>
        <location evidence="1">Cell membrane</location>
        <topology evidence="1">Peripheral membrane protein</topology>
    </subcellularLocation>
</comment>
<dbReference type="InterPro" id="IPR027417">
    <property type="entry name" value="P-loop_NTPase"/>
</dbReference>
<sequence>MTATTPAARQGATGHIQRSATPDDQPSASLDRPQSIAAPLMEIRDLVVSIGEHQVVAIRELDIPAGRRVALIGESGAGKTVAALSLLDLQPRVARVTGSVRLEGLELIGMPDRQLNRIRGSEVGVVLQDPASALNPVMKVGRQIDEALRMHHRTSRRERRERVLELMEQVQLPDPERLRRRFPHQLSGGQRQRVMIAIAIACRPRLLIADEPSSALDVNVQAEILDLLVRLSDEQGMSLLLISHNLGVVRSMCDDVAVLYGGQLMERGPSRVVVDQPRHRYTQALIKANPDQLADSPVERTLTHPLWPIPGETPSVGQFPSGCHFRDRCTHALDPCADELPITRTVETRTFSCWNPAPAAEPEANVEETAG</sequence>
<keyword evidence="5" id="KW-0997">Cell inner membrane</keyword>
<feature type="domain" description="ABC transporter" evidence="11">
    <location>
        <begin position="41"/>
        <end position="286"/>
    </location>
</feature>
<evidence type="ECO:0000256" key="2">
    <source>
        <dbReference type="ARBA" id="ARBA00005417"/>
    </source>
</evidence>
<dbReference type="SMART" id="SM00382">
    <property type="entry name" value="AAA"/>
    <property type="match status" value="1"/>
</dbReference>
<dbReference type="RefSeq" id="WP_163819356.1">
    <property type="nucleotide sequence ID" value="NZ_JAAGOB010000007.1"/>
</dbReference>
<evidence type="ECO:0000256" key="6">
    <source>
        <dbReference type="ARBA" id="ARBA00022741"/>
    </source>
</evidence>
<dbReference type="GO" id="GO:0015833">
    <property type="term" value="P:peptide transport"/>
    <property type="evidence" value="ECO:0007669"/>
    <property type="project" value="InterPro"/>
</dbReference>
<evidence type="ECO:0000256" key="10">
    <source>
        <dbReference type="SAM" id="MobiDB-lite"/>
    </source>
</evidence>
<keyword evidence="4" id="KW-1003">Cell membrane</keyword>
<dbReference type="Pfam" id="PF00005">
    <property type="entry name" value="ABC_tran"/>
    <property type="match status" value="1"/>
</dbReference>
<dbReference type="GO" id="GO:0016887">
    <property type="term" value="F:ATP hydrolysis activity"/>
    <property type="evidence" value="ECO:0007669"/>
    <property type="project" value="InterPro"/>
</dbReference>
<name>A0A6N9YNQ1_9ACTN</name>
<reference evidence="12 13" key="1">
    <citation type="submission" date="2020-02" db="EMBL/GenBank/DDBJ databases">
        <authorList>
            <person name="Li X.-J."/>
            <person name="Feng X.-M."/>
        </authorList>
    </citation>
    <scope>NUCLEOTIDE SEQUENCE [LARGE SCALE GENOMIC DNA]</scope>
    <source>
        <strain evidence="12 13">CGMCC 4.7225</strain>
    </source>
</reference>
<evidence type="ECO:0000256" key="9">
    <source>
        <dbReference type="ARBA" id="ARBA00023136"/>
    </source>
</evidence>
<accession>A0A6N9YNQ1</accession>
<evidence type="ECO:0000256" key="3">
    <source>
        <dbReference type="ARBA" id="ARBA00022448"/>
    </source>
</evidence>